<dbReference type="OrthoDB" id="8188373at2759"/>
<dbReference type="AlphaFoldDB" id="A0A4Y2IKL8"/>
<sequence length="473" mass="53543">MNEAYQDPKHVASFGGVDSLYPAGEGQVSKKAIQKWLQGVNAYTLHKPVRKKFRTNRVIFYAIDQQRQADLGEWEVGIVEFIYLRMWNNVTNDSKDFEYNLGNGVIKSGRIACGYYETPIDISNTLPNGSGEDYIDLSATQLHVKAKLLKDNAKLGKTEKVAPLNLLPHSLYSQVDVSLNDRLIYASSNLYSFRSYIETFLNYGTDYQKSFLTCEGFYKDTAGRFNETDSAGDNDSLKKRASLIEKSKVLDMIGNLYFDIFYQDRLLLNLVNLKMKLIRRKPEFCLVAPANGNYKVIIEHASLFVRKVKVSPGVLLGHAKVVQSTSARYPIDRILCKMYSISNGSFSFSQDNVFLGQMLKRLIITCVDNDAFNGTYSSNPFYFKHNNLNFLCVYVDGNRISSQPLEPDYSNDQSIRAFNSLLVGSGKLASNKVIYINKEEFVQGYTLYAFDLTPDLCDGSHLNLVNKGNLRIE</sequence>
<dbReference type="EMBL" id="BGPR01002709">
    <property type="protein sequence ID" value="GBM77782.1"/>
    <property type="molecule type" value="Genomic_DNA"/>
</dbReference>
<accession>A0A4Y2IKL8</accession>
<gene>
    <name evidence="1" type="primary">F54H12.2_75</name>
    <name evidence="1" type="ORF">AVEN_231585_1</name>
</gene>
<comment type="caution">
    <text evidence="1">The sequence shown here is derived from an EMBL/GenBank/DDBJ whole genome shotgun (WGS) entry which is preliminary data.</text>
</comment>
<organism evidence="1 2">
    <name type="scientific">Araneus ventricosus</name>
    <name type="common">Orbweaver spider</name>
    <name type="synonym">Epeira ventricosa</name>
    <dbReference type="NCBI Taxonomy" id="182803"/>
    <lineage>
        <taxon>Eukaryota</taxon>
        <taxon>Metazoa</taxon>
        <taxon>Ecdysozoa</taxon>
        <taxon>Arthropoda</taxon>
        <taxon>Chelicerata</taxon>
        <taxon>Arachnida</taxon>
        <taxon>Araneae</taxon>
        <taxon>Araneomorphae</taxon>
        <taxon>Entelegynae</taxon>
        <taxon>Araneoidea</taxon>
        <taxon>Araneidae</taxon>
        <taxon>Araneus</taxon>
    </lineage>
</organism>
<evidence type="ECO:0000313" key="1">
    <source>
        <dbReference type="EMBL" id="GBM77782.1"/>
    </source>
</evidence>
<dbReference type="PANTHER" id="PTHR23409">
    <property type="entry name" value="RIBONUCLEOSIDE-DIPHOSPHATE REDUCTASE SMALL CHAIN"/>
    <property type="match status" value="1"/>
</dbReference>
<dbReference type="GO" id="GO:0004748">
    <property type="term" value="F:ribonucleoside-diphosphate reductase activity, thioredoxin disulfide as acceptor"/>
    <property type="evidence" value="ECO:0007669"/>
    <property type="project" value="TreeGrafter"/>
</dbReference>
<name>A0A4Y2IKL8_ARAVE</name>
<proteinExistence type="predicted"/>
<dbReference type="GO" id="GO:0005829">
    <property type="term" value="C:cytosol"/>
    <property type="evidence" value="ECO:0007669"/>
    <property type="project" value="TreeGrafter"/>
</dbReference>
<dbReference type="InterPro" id="IPR000358">
    <property type="entry name" value="RNR_small_fam"/>
</dbReference>
<keyword evidence="2" id="KW-1185">Reference proteome</keyword>
<protein>
    <submittedName>
        <fullName evidence="1">Uncharacterized protein F54H12.2</fullName>
    </submittedName>
</protein>
<dbReference type="Proteomes" id="UP000499080">
    <property type="component" value="Unassembled WGS sequence"/>
</dbReference>
<dbReference type="PANTHER" id="PTHR23409:SF21">
    <property type="entry name" value="CAPSID PROTEIN"/>
    <property type="match status" value="1"/>
</dbReference>
<dbReference type="GO" id="GO:0009263">
    <property type="term" value="P:deoxyribonucleotide biosynthetic process"/>
    <property type="evidence" value="ECO:0007669"/>
    <property type="project" value="InterPro"/>
</dbReference>
<reference evidence="1 2" key="1">
    <citation type="journal article" date="2019" name="Sci. Rep.">
        <title>Orb-weaving spider Araneus ventricosus genome elucidates the spidroin gene catalogue.</title>
        <authorList>
            <person name="Kono N."/>
            <person name="Nakamura H."/>
            <person name="Ohtoshi R."/>
            <person name="Moran D.A.P."/>
            <person name="Shinohara A."/>
            <person name="Yoshida Y."/>
            <person name="Fujiwara M."/>
            <person name="Mori M."/>
            <person name="Tomita M."/>
            <person name="Arakawa K."/>
        </authorList>
    </citation>
    <scope>NUCLEOTIDE SEQUENCE [LARGE SCALE GENOMIC DNA]</scope>
</reference>
<evidence type="ECO:0000313" key="2">
    <source>
        <dbReference type="Proteomes" id="UP000499080"/>
    </source>
</evidence>